<keyword evidence="1" id="KW-0175">Coiled coil</keyword>
<dbReference type="Proteomes" id="UP001603857">
    <property type="component" value="Unassembled WGS sequence"/>
</dbReference>
<dbReference type="EMBL" id="JBGMDY010000011">
    <property type="protein sequence ID" value="KAL2318758.1"/>
    <property type="molecule type" value="Genomic_DNA"/>
</dbReference>
<dbReference type="AlphaFoldDB" id="A0ABD1L5W8"/>
<accession>A0ABD1L5W8</accession>
<evidence type="ECO:0000256" key="1">
    <source>
        <dbReference type="SAM" id="Coils"/>
    </source>
</evidence>
<evidence type="ECO:0000313" key="4">
    <source>
        <dbReference type="Proteomes" id="UP001603857"/>
    </source>
</evidence>
<sequence>MDAFFAWDVHLRSLVPAILADTLLSVDFCHQKQGKTLRCCSTLLYVWGITHFYASSHMGTLPNPLRSFSKIPLHRCYAMEWKAEIEHWSIDHISWICPWFRPDDILIRCGDYPNEMHAIYRAWEKPVFVGDRELDRELQEKVDALTKKLEIMGAQLKALENKNEESSLIIDGLQRQCKKKDQEIERLKDECANINEKTIHATKMQKTDLDSQLREISAKIAYLEAEHAKQA</sequence>
<feature type="coiled-coil region" evidence="1">
    <location>
        <begin position="142"/>
        <end position="226"/>
    </location>
</feature>
<keyword evidence="4" id="KW-1185">Reference proteome</keyword>
<proteinExistence type="predicted"/>
<dbReference type="PANTHER" id="PTHR48154">
    <property type="entry name" value="PROTEIN, PUTATIVE-RELATED"/>
    <property type="match status" value="1"/>
</dbReference>
<evidence type="ECO:0000313" key="3">
    <source>
        <dbReference type="EMBL" id="KAL2318758.1"/>
    </source>
</evidence>
<name>A0ABD1L5W8_9FABA</name>
<protein>
    <recommendedName>
        <fullName evidence="2">DUF7745 domain-containing protein</fullName>
    </recommendedName>
</protein>
<reference evidence="3 4" key="1">
    <citation type="submission" date="2024-08" db="EMBL/GenBank/DDBJ databases">
        <title>Insights into the chromosomal genome structure of Flemingia macrophylla.</title>
        <authorList>
            <person name="Ding Y."/>
            <person name="Zhao Y."/>
            <person name="Bi W."/>
            <person name="Wu M."/>
            <person name="Zhao G."/>
            <person name="Gong Y."/>
            <person name="Li W."/>
            <person name="Zhang P."/>
        </authorList>
    </citation>
    <scope>NUCLEOTIDE SEQUENCE [LARGE SCALE GENOMIC DNA]</scope>
    <source>
        <strain evidence="3">DYQJB</strain>
        <tissue evidence="3">Leaf</tissue>
    </source>
</reference>
<evidence type="ECO:0000259" key="2">
    <source>
        <dbReference type="Pfam" id="PF24924"/>
    </source>
</evidence>
<comment type="caution">
    <text evidence="3">The sequence shown here is derived from an EMBL/GenBank/DDBJ whole genome shotgun (WGS) entry which is preliminary data.</text>
</comment>
<dbReference type="PANTHER" id="PTHR48154:SF1">
    <property type="entry name" value="PROTEIN, PUTATIVE-RELATED"/>
    <property type="match status" value="1"/>
</dbReference>
<gene>
    <name evidence="3" type="ORF">Fmac_032634</name>
</gene>
<feature type="domain" description="DUF7745" evidence="2">
    <location>
        <begin position="12"/>
        <end position="114"/>
    </location>
</feature>
<dbReference type="Pfam" id="PF24924">
    <property type="entry name" value="DUF7745"/>
    <property type="match status" value="1"/>
</dbReference>
<organism evidence="3 4">
    <name type="scientific">Flemingia macrophylla</name>
    <dbReference type="NCBI Taxonomy" id="520843"/>
    <lineage>
        <taxon>Eukaryota</taxon>
        <taxon>Viridiplantae</taxon>
        <taxon>Streptophyta</taxon>
        <taxon>Embryophyta</taxon>
        <taxon>Tracheophyta</taxon>
        <taxon>Spermatophyta</taxon>
        <taxon>Magnoliopsida</taxon>
        <taxon>eudicotyledons</taxon>
        <taxon>Gunneridae</taxon>
        <taxon>Pentapetalae</taxon>
        <taxon>rosids</taxon>
        <taxon>fabids</taxon>
        <taxon>Fabales</taxon>
        <taxon>Fabaceae</taxon>
        <taxon>Papilionoideae</taxon>
        <taxon>50 kb inversion clade</taxon>
        <taxon>NPAAA clade</taxon>
        <taxon>indigoferoid/millettioid clade</taxon>
        <taxon>Phaseoleae</taxon>
        <taxon>Flemingia</taxon>
    </lineage>
</organism>
<dbReference type="InterPro" id="IPR056647">
    <property type="entry name" value="DUF7745"/>
</dbReference>